<sequence length="422" mass="46461">MSTAPSKKRKRDAAQDESAVTLQLSGQPLEKLGPVLASFPALQPPQNTPFQCYATNKSDTDAPFHTRETVVAGEADTVEFFTSGESATPGCSYLVGIHDKRTNTTTLRPAPLHILARQVKALKNLQSMAATADERVELRNRLGEAFGTKKAKAAIRAAERNRVDVDAMQGVAGHLQHTIQQNTSSLPTQEEAKASADSSRLIPAYNADATRPEDVYPLHNIIPEAEFNALQVGAFRGAGSHDKRVALLPYTRSKWIEDHLFLLFEAPRLNKNNLKILMYISAMLAFRAAARSVNDQQALQSKLPNVPSIVIDGLLSRFTETVRNTNTAKTTSQTETRLLTHMLALCLRLDDFATDTTLVAHDLSMAVDKVNMLFKSLGCKIEKLDQAQLKRLGLPDSVAETKRAVLKVPLQFPKTRMRRAGR</sequence>
<evidence type="ECO:0000256" key="4">
    <source>
        <dbReference type="ARBA" id="ARBA00023163"/>
    </source>
</evidence>
<accession>A0A8E2AV27</accession>
<feature type="region of interest" description="Disordered" evidence="6">
    <location>
        <begin position="1"/>
        <end position="25"/>
    </location>
</feature>
<dbReference type="Pfam" id="PF06870">
    <property type="entry name" value="RNA_pol_I_A49"/>
    <property type="match status" value="1"/>
</dbReference>
<keyword evidence="8" id="KW-1185">Reference proteome</keyword>
<protein>
    <submittedName>
        <fullName evidence="7">RNA polymerase I associated factor, A49-like protein</fullName>
    </submittedName>
</protein>
<dbReference type="EMBL" id="KV722396">
    <property type="protein sequence ID" value="OCH90863.1"/>
    <property type="molecule type" value="Genomic_DNA"/>
</dbReference>
<dbReference type="GO" id="GO:0005730">
    <property type="term" value="C:nucleolus"/>
    <property type="evidence" value="ECO:0007669"/>
    <property type="project" value="UniProtKB-SubCell"/>
</dbReference>
<organism evidence="7 8">
    <name type="scientific">Obba rivulosa</name>
    <dbReference type="NCBI Taxonomy" id="1052685"/>
    <lineage>
        <taxon>Eukaryota</taxon>
        <taxon>Fungi</taxon>
        <taxon>Dikarya</taxon>
        <taxon>Basidiomycota</taxon>
        <taxon>Agaricomycotina</taxon>
        <taxon>Agaricomycetes</taxon>
        <taxon>Polyporales</taxon>
        <taxon>Gelatoporiaceae</taxon>
        <taxon>Obba</taxon>
    </lineage>
</organism>
<keyword evidence="4" id="KW-0804">Transcription</keyword>
<evidence type="ECO:0000256" key="2">
    <source>
        <dbReference type="ARBA" id="ARBA00009430"/>
    </source>
</evidence>
<dbReference type="GO" id="GO:0003677">
    <property type="term" value="F:DNA binding"/>
    <property type="evidence" value="ECO:0007669"/>
    <property type="project" value="InterPro"/>
</dbReference>
<evidence type="ECO:0000256" key="3">
    <source>
        <dbReference type="ARBA" id="ARBA00022478"/>
    </source>
</evidence>
<comment type="similarity">
    <text evidence="2">Belongs to the eukaryotic RPA49/POLR1E RNA polymerase subunit family.</text>
</comment>
<dbReference type="PANTHER" id="PTHR14440">
    <property type="entry name" value="DNA-DIRECTED RNA POLYMERASE I SUBUNIT RPA49"/>
    <property type="match status" value="1"/>
</dbReference>
<dbReference type="GO" id="GO:0006351">
    <property type="term" value="P:DNA-templated transcription"/>
    <property type="evidence" value="ECO:0007669"/>
    <property type="project" value="InterPro"/>
</dbReference>
<name>A0A8E2AV27_9APHY</name>
<reference evidence="7 8" key="1">
    <citation type="submission" date="2016-07" db="EMBL/GenBank/DDBJ databases">
        <title>Draft genome of the white-rot fungus Obba rivulosa 3A-2.</title>
        <authorList>
            <consortium name="DOE Joint Genome Institute"/>
            <person name="Miettinen O."/>
            <person name="Riley R."/>
            <person name="Acob R."/>
            <person name="Barry K."/>
            <person name="Cullen D."/>
            <person name="De Vries R."/>
            <person name="Hainaut M."/>
            <person name="Hatakka A."/>
            <person name="Henrissat B."/>
            <person name="Hilden K."/>
            <person name="Kuo R."/>
            <person name="Labutti K."/>
            <person name="Lipzen A."/>
            <person name="Makela M.R."/>
            <person name="Sandor L."/>
            <person name="Spatafora J.W."/>
            <person name="Grigoriev I.V."/>
            <person name="Hibbett D.S."/>
        </authorList>
    </citation>
    <scope>NUCLEOTIDE SEQUENCE [LARGE SCALE GENOMIC DNA]</scope>
    <source>
        <strain evidence="7 8">3A-2</strain>
    </source>
</reference>
<evidence type="ECO:0000256" key="1">
    <source>
        <dbReference type="ARBA" id="ARBA00004604"/>
    </source>
</evidence>
<comment type="subcellular location">
    <subcellularLocation>
        <location evidence="1">Nucleus</location>
        <location evidence="1">Nucleolus</location>
    </subcellularLocation>
</comment>
<evidence type="ECO:0000256" key="5">
    <source>
        <dbReference type="ARBA" id="ARBA00023242"/>
    </source>
</evidence>
<dbReference type="AlphaFoldDB" id="A0A8E2AV27"/>
<dbReference type="OrthoDB" id="532500at2759"/>
<gene>
    <name evidence="7" type="ORF">OBBRIDRAFT_792869</name>
</gene>
<feature type="compositionally biased region" description="Basic residues" evidence="6">
    <location>
        <begin position="1"/>
        <end position="11"/>
    </location>
</feature>
<keyword evidence="5" id="KW-0539">Nucleus</keyword>
<evidence type="ECO:0000313" key="7">
    <source>
        <dbReference type="EMBL" id="OCH90863.1"/>
    </source>
</evidence>
<evidence type="ECO:0000313" key="8">
    <source>
        <dbReference type="Proteomes" id="UP000250043"/>
    </source>
</evidence>
<dbReference type="InterPro" id="IPR009668">
    <property type="entry name" value="RNA_pol-assoc_fac_A49-like"/>
</dbReference>
<evidence type="ECO:0000256" key="6">
    <source>
        <dbReference type="SAM" id="MobiDB-lite"/>
    </source>
</evidence>
<dbReference type="GO" id="GO:0000428">
    <property type="term" value="C:DNA-directed RNA polymerase complex"/>
    <property type="evidence" value="ECO:0007669"/>
    <property type="project" value="UniProtKB-KW"/>
</dbReference>
<dbReference type="Proteomes" id="UP000250043">
    <property type="component" value="Unassembled WGS sequence"/>
</dbReference>
<keyword evidence="3" id="KW-0240">DNA-directed RNA polymerase</keyword>
<proteinExistence type="inferred from homology"/>